<keyword evidence="6" id="KW-0808">Transferase</keyword>
<evidence type="ECO:0000256" key="4">
    <source>
        <dbReference type="ARBA" id="ARBA00023163"/>
    </source>
</evidence>
<dbReference type="InterPro" id="IPR036388">
    <property type="entry name" value="WH-like_DNA-bd_sf"/>
</dbReference>
<dbReference type="InterPro" id="IPR014284">
    <property type="entry name" value="RNA_pol_sigma-70_dom"/>
</dbReference>
<comment type="similarity">
    <text evidence="1">Belongs to the sigma-70 factor family. ECF subfamily.</text>
</comment>
<evidence type="ECO:0000256" key="1">
    <source>
        <dbReference type="ARBA" id="ARBA00010641"/>
    </source>
</evidence>
<dbReference type="Proteomes" id="UP001410394">
    <property type="component" value="Unassembled WGS sequence"/>
</dbReference>
<evidence type="ECO:0000313" key="7">
    <source>
        <dbReference type="Proteomes" id="UP001410394"/>
    </source>
</evidence>
<dbReference type="InterPro" id="IPR039425">
    <property type="entry name" value="RNA_pol_sigma-70-like"/>
</dbReference>
<name>A0ABU9Z2H8_9RHOO</name>
<keyword evidence="4" id="KW-0804">Transcription</keyword>
<dbReference type="NCBIfam" id="TIGR02937">
    <property type="entry name" value="sigma70-ECF"/>
    <property type="match status" value="1"/>
</dbReference>
<dbReference type="Gene3D" id="1.10.10.10">
    <property type="entry name" value="Winged helix-like DNA-binding domain superfamily/Winged helix DNA-binding domain"/>
    <property type="match status" value="1"/>
</dbReference>
<evidence type="ECO:0000313" key="6">
    <source>
        <dbReference type="EMBL" id="MEN3069967.1"/>
    </source>
</evidence>
<protein>
    <submittedName>
        <fullName evidence="6">RNA polymerase sigma factor</fullName>
        <ecNumber evidence="6">2.7.7.6</ecNumber>
    </submittedName>
</protein>
<comment type="caution">
    <text evidence="6">The sequence shown here is derived from an EMBL/GenBank/DDBJ whole genome shotgun (WGS) entry which is preliminary data.</text>
</comment>
<dbReference type="PANTHER" id="PTHR43133">
    <property type="entry name" value="RNA POLYMERASE ECF-TYPE SIGMA FACTO"/>
    <property type="match status" value="1"/>
</dbReference>
<keyword evidence="7" id="KW-1185">Reference proteome</keyword>
<dbReference type="GO" id="GO:0003899">
    <property type="term" value="F:DNA-directed RNA polymerase activity"/>
    <property type="evidence" value="ECO:0007669"/>
    <property type="project" value="UniProtKB-EC"/>
</dbReference>
<proteinExistence type="inferred from homology"/>
<dbReference type="InterPro" id="IPR013249">
    <property type="entry name" value="RNA_pol_sigma70_r4_t2"/>
</dbReference>
<dbReference type="EMBL" id="JBDIVE010000009">
    <property type="protein sequence ID" value="MEN3069967.1"/>
    <property type="molecule type" value="Genomic_DNA"/>
</dbReference>
<dbReference type="SUPFAM" id="SSF88659">
    <property type="entry name" value="Sigma3 and sigma4 domains of RNA polymerase sigma factors"/>
    <property type="match status" value="1"/>
</dbReference>
<gene>
    <name evidence="6" type="ORF">ABDB84_15905</name>
</gene>
<dbReference type="Pfam" id="PF08281">
    <property type="entry name" value="Sigma70_r4_2"/>
    <property type="match status" value="1"/>
</dbReference>
<keyword evidence="3" id="KW-0731">Sigma factor</keyword>
<dbReference type="InterPro" id="IPR013325">
    <property type="entry name" value="RNA_pol_sigma_r2"/>
</dbReference>
<dbReference type="RefSeq" id="WP_345920739.1">
    <property type="nucleotide sequence ID" value="NZ_JBDIVE010000009.1"/>
</dbReference>
<accession>A0ABU9Z2H8</accession>
<evidence type="ECO:0000259" key="5">
    <source>
        <dbReference type="Pfam" id="PF08281"/>
    </source>
</evidence>
<dbReference type="SUPFAM" id="SSF88946">
    <property type="entry name" value="Sigma2 domain of RNA polymerase sigma factors"/>
    <property type="match status" value="1"/>
</dbReference>
<evidence type="ECO:0000256" key="3">
    <source>
        <dbReference type="ARBA" id="ARBA00023082"/>
    </source>
</evidence>
<sequence length="208" mass="23898">MVKAQAFVARPQSIWNKGKTLSSRAELSDFLASVERRAFKQAQYAVRDEQAALDIVQESMMRLADKYSQRPVTEYPMLFQRILQNAIRDHGRRHKVRSTWVSLFSAFSREEDEEDFDILETLESADDSKHTDTPHGQYQQNETLAQIEREIEKLPARQREAFLMRYWEEMDIAETAAAMGCSEGSVKTHCSRAVHTLSAALRSKGIVL</sequence>
<organism evidence="6 7">
    <name type="scientific">Uliginosibacterium sediminicola</name>
    <dbReference type="NCBI Taxonomy" id="2024550"/>
    <lineage>
        <taxon>Bacteria</taxon>
        <taxon>Pseudomonadati</taxon>
        <taxon>Pseudomonadota</taxon>
        <taxon>Betaproteobacteria</taxon>
        <taxon>Rhodocyclales</taxon>
        <taxon>Zoogloeaceae</taxon>
        <taxon>Uliginosibacterium</taxon>
    </lineage>
</organism>
<dbReference type="InterPro" id="IPR013324">
    <property type="entry name" value="RNA_pol_sigma_r3/r4-like"/>
</dbReference>
<dbReference type="EC" id="2.7.7.6" evidence="6"/>
<reference evidence="6 7" key="1">
    <citation type="journal article" date="2018" name="Int. J. Syst. Evol. Microbiol.">
        <title>Uliginosibacterium sediminicola sp. nov., isolated from freshwater sediment.</title>
        <authorList>
            <person name="Hwang W.M."/>
            <person name="Kim S.M."/>
            <person name="Kang K."/>
            <person name="Ahn T.Y."/>
        </authorList>
    </citation>
    <scope>NUCLEOTIDE SEQUENCE [LARGE SCALE GENOMIC DNA]</scope>
    <source>
        <strain evidence="6 7">M1-21</strain>
    </source>
</reference>
<evidence type="ECO:0000256" key="2">
    <source>
        <dbReference type="ARBA" id="ARBA00023015"/>
    </source>
</evidence>
<feature type="domain" description="RNA polymerase sigma factor 70 region 4 type 2" evidence="5">
    <location>
        <begin position="145"/>
        <end position="194"/>
    </location>
</feature>
<dbReference type="PANTHER" id="PTHR43133:SF64">
    <property type="entry name" value="ECF SIGMA FACTOR"/>
    <property type="match status" value="1"/>
</dbReference>
<dbReference type="CDD" id="cd06171">
    <property type="entry name" value="Sigma70_r4"/>
    <property type="match status" value="1"/>
</dbReference>
<keyword evidence="2" id="KW-0805">Transcription regulation</keyword>
<dbReference type="NCBIfam" id="NF006550">
    <property type="entry name" value="PRK09047.1"/>
    <property type="match status" value="1"/>
</dbReference>
<keyword evidence="6" id="KW-0548">Nucleotidyltransferase</keyword>